<sequence length="439" mass="48057">MATQSNPYADFHRQCLEASQSWGEQLGAGLRWLDDVRSEGRSLFAGLELPTRKTEAWRYTPIAPIVQGDILRLRTTESADAPQGITGDFYTLTFHNGQLTASDIDDSALEAIPFSSADAAGQALIKEYLGKTFDAARHPFAALNAGTLQDGALIRVKKDSKALKPLQIVHTADVSGDPASSYNRVIVVVEAGSKLELLETYVDTKERKVFQNTVTEVFLAANSTMTHYALNCEGANQIHTGCVFVEQQGGSQYEQHAFATGGALKRRDINVKLLGQLASCKLNGVYLAGGREHVDFHTTIEHVAPHCVSEETYKGIINGKGKAVFNGRVHIHRDAQQSSAAMNNNNLLLTNTAEVNTKPELEIYADDVKCAHGATVGQLDDMALFYFRSRGITRSDAHRMLSRAFVESVMAEMEIETAHAYVLELAERFYNEGAQEATA</sequence>
<dbReference type="InterPro" id="IPR055346">
    <property type="entry name" value="Fe-S_cluster_assembly_SufBD"/>
</dbReference>
<keyword evidence="3" id="KW-1185">Reference proteome</keyword>
<dbReference type="InterPro" id="IPR037284">
    <property type="entry name" value="SUF_FeS_clus_asmbl_SufBD_sf"/>
</dbReference>
<dbReference type="InterPro" id="IPR000825">
    <property type="entry name" value="SUF_FeS_clus_asmbl_SufBD_core"/>
</dbReference>
<reference evidence="2 3" key="1">
    <citation type="journal article" date="2005" name="Nucleic Acids Res.">
        <title>Genomic blueprint of Hahella chejuensis, a marine microbe producing an algicidal agent.</title>
        <authorList>
            <person name="Jeong H."/>
            <person name="Yim J.H."/>
            <person name="Lee C."/>
            <person name="Choi S.-H."/>
            <person name="Park Y.K."/>
            <person name="Yoon S.H."/>
            <person name="Hur C.-G."/>
            <person name="Kang H.-Y."/>
            <person name="Kim D."/>
            <person name="Lee H.H."/>
            <person name="Park K.H."/>
            <person name="Park S.-H."/>
            <person name="Park H.-S."/>
            <person name="Lee H.K."/>
            <person name="Oh T.K."/>
            <person name="Kim J.F."/>
        </authorList>
    </citation>
    <scope>NUCLEOTIDE SEQUENCE [LARGE SCALE GENOMIC DNA]</scope>
    <source>
        <strain evidence="2 3">KCTC 2396</strain>
    </source>
</reference>
<name>Q2SM49_HAHCH</name>
<feature type="domain" description="SUF system FeS cluster assembly SufBD core" evidence="1">
    <location>
        <begin position="179"/>
        <end position="405"/>
    </location>
</feature>
<dbReference type="OrthoDB" id="9768262at2"/>
<dbReference type="GO" id="GO:0016226">
    <property type="term" value="P:iron-sulfur cluster assembly"/>
    <property type="evidence" value="ECO:0007669"/>
    <property type="project" value="InterPro"/>
</dbReference>
<dbReference type="STRING" id="349521.HCH_01413"/>
<organism evidence="2 3">
    <name type="scientific">Hahella chejuensis (strain KCTC 2396)</name>
    <dbReference type="NCBI Taxonomy" id="349521"/>
    <lineage>
        <taxon>Bacteria</taxon>
        <taxon>Pseudomonadati</taxon>
        <taxon>Pseudomonadota</taxon>
        <taxon>Gammaproteobacteria</taxon>
        <taxon>Oceanospirillales</taxon>
        <taxon>Hahellaceae</taxon>
        <taxon>Hahella</taxon>
    </lineage>
</organism>
<dbReference type="EMBL" id="CP000155">
    <property type="protein sequence ID" value="ABC28275.1"/>
    <property type="molecule type" value="Genomic_DNA"/>
</dbReference>
<dbReference type="PANTHER" id="PTHR43575">
    <property type="entry name" value="PROTEIN ABCI7, CHLOROPLASTIC"/>
    <property type="match status" value="1"/>
</dbReference>
<protein>
    <submittedName>
        <fullName evidence="2">FeS assembly protein SufD</fullName>
    </submittedName>
</protein>
<evidence type="ECO:0000313" key="3">
    <source>
        <dbReference type="Proteomes" id="UP000000238"/>
    </source>
</evidence>
<dbReference type="Proteomes" id="UP000000238">
    <property type="component" value="Chromosome"/>
</dbReference>
<dbReference type="PANTHER" id="PTHR43575:SF1">
    <property type="entry name" value="PROTEIN ABCI7, CHLOROPLASTIC"/>
    <property type="match status" value="1"/>
</dbReference>
<evidence type="ECO:0000259" key="1">
    <source>
        <dbReference type="Pfam" id="PF01458"/>
    </source>
</evidence>
<accession>Q2SM49</accession>
<proteinExistence type="predicted"/>
<dbReference type="SUPFAM" id="SSF101960">
    <property type="entry name" value="Stabilizer of iron transporter SufD"/>
    <property type="match status" value="1"/>
</dbReference>
<dbReference type="eggNOG" id="COG0719">
    <property type="taxonomic scope" value="Bacteria"/>
</dbReference>
<dbReference type="HOGENOM" id="CLU_026231_5_2_6"/>
<dbReference type="Pfam" id="PF01458">
    <property type="entry name" value="SUFBD_core"/>
    <property type="match status" value="1"/>
</dbReference>
<dbReference type="NCBIfam" id="TIGR01981">
    <property type="entry name" value="sufD"/>
    <property type="match status" value="1"/>
</dbReference>
<evidence type="ECO:0000313" key="2">
    <source>
        <dbReference type="EMBL" id="ABC28275.1"/>
    </source>
</evidence>
<dbReference type="AlphaFoldDB" id="Q2SM49"/>
<dbReference type="InterPro" id="IPR011542">
    <property type="entry name" value="SUF_FeS_clus_asmbl_SufD"/>
</dbReference>
<dbReference type="KEGG" id="hch:HCH_01413"/>
<gene>
    <name evidence="2" type="primary">sufD</name>
    <name evidence="2" type="ordered locus">HCH_01413</name>
</gene>
<dbReference type="RefSeq" id="WP_011395348.1">
    <property type="nucleotide sequence ID" value="NC_007645.1"/>
</dbReference>